<dbReference type="EMBL" id="AXCR01000006">
    <property type="protein sequence ID" value="KJR86505.1"/>
    <property type="molecule type" value="Genomic_DNA"/>
</dbReference>
<organism evidence="1 2">
    <name type="scientific">Sporothrix schenckii 1099-18</name>
    <dbReference type="NCBI Taxonomy" id="1397361"/>
    <lineage>
        <taxon>Eukaryota</taxon>
        <taxon>Fungi</taxon>
        <taxon>Dikarya</taxon>
        <taxon>Ascomycota</taxon>
        <taxon>Pezizomycotina</taxon>
        <taxon>Sordariomycetes</taxon>
        <taxon>Sordariomycetidae</taxon>
        <taxon>Ophiostomatales</taxon>
        <taxon>Ophiostomataceae</taxon>
        <taxon>Sporothrix</taxon>
    </lineage>
</organism>
<sequence length="74" mass="8597">MGDAMLVWRGRWELQNVEHGEAETRVATHLTVRVVGREPRLPSRQLGWNLGARLLARLDNWNTRRTGRALRPEL</sequence>
<protein>
    <submittedName>
        <fullName evidence="1">Uncharacterized protein</fullName>
    </submittedName>
</protein>
<dbReference type="VEuPathDB" id="FungiDB:SPSK_02888"/>
<accession>A0A0F2MCG2</accession>
<reference evidence="1 2" key="2">
    <citation type="journal article" date="2015" name="Eukaryot. Cell">
        <title>Asexual propagation of a virulent clone complex in a human and feline outbreak of sporotrichosis.</title>
        <authorList>
            <person name="Teixeira Mde M."/>
            <person name="Rodrigues A.M."/>
            <person name="Tsui C.K."/>
            <person name="de Almeida L.G."/>
            <person name="Van Diepeningen A.D."/>
            <person name="van den Ende B.G."/>
            <person name="Fernandes G.F."/>
            <person name="Kano R."/>
            <person name="Hamelin R.C."/>
            <person name="Lopes-Bezerra L.M."/>
            <person name="Vasconcelos A.T."/>
            <person name="de Hoog S."/>
            <person name="de Camargo Z.P."/>
            <person name="Felipe M.S."/>
        </authorList>
    </citation>
    <scope>NUCLEOTIDE SEQUENCE [LARGE SCALE GENOMIC DNA]</scope>
    <source>
        <strain evidence="1 2">1099-18</strain>
    </source>
</reference>
<dbReference type="AlphaFoldDB" id="A0A0F2MCG2"/>
<reference evidence="1 2" key="1">
    <citation type="journal article" date="2014" name="BMC Genomics">
        <title>Comparative genomics of the major fungal agents of human and animal Sporotrichosis: Sporothrix schenckii and Sporothrix brasiliensis.</title>
        <authorList>
            <person name="Teixeira M.M."/>
            <person name="de Almeida L.G."/>
            <person name="Kubitschek-Barreira P."/>
            <person name="Alves F.L."/>
            <person name="Kioshima E.S."/>
            <person name="Abadio A.K."/>
            <person name="Fernandes L."/>
            <person name="Derengowski L.S."/>
            <person name="Ferreira K.S."/>
            <person name="Souza R.C."/>
            <person name="Ruiz J.C."/>
            <person name="de Andrade N.C."/>
            <person name="Paes H.C."/>
            <person name="Nicola A.M."/>
            <person name="Albuquerque P."/>
            <person name="Gerber A.L."/>
            <person name="Martins V.P."/>
            <person name="Peconick L.D."/>
            <person name="Neto A.V."/>
            <person name="Chaucanez C.B."/>
            <person name="Silva P.A."/>
            <person name="Cunha O.L."/>
            <person name="de Oliveira F.F."/>
            <person name="dos Santos T.C."/>
            <person name="Barros A.L."/>
            <person name="Soares M.A."/>
            <person name="de Oliveira L.M."/>
            <person name="Marini M.M."/>
            <person name="Villalobos-Duno H."/>
            <person name="Cunha M.M."/>
            <person name="de Hoog S."/>
            <person name="da Silveira J.F."/>
            <person name="Henrissat B."/>
            <person name="Nino-Vega G.A."/>
            <person name="Cisalpino P.S."/>
            <person name="Mora-Montes H.M."/>
            <person name="Almeida S.R."/>
            <person name="Stajich J.E."/>
            <person name="Lopes-Bezerra L.M."/>
            <person name="Vasconcelos A.T."/>
            <person name="Felipe M.S."/>
        </authorList>
    </citation>
    <scope>NUCLEOTIDE SEQUENCE [LARGE SCALE GENOMIC DNA]</scope>
    <source>
        <strain evidence="1 2">1099-18</strain>
    </source>
</reference>
<dbReference type="RefSeq" id="XP_016589181.1">
    <property type="nucleotide sequence ID" value="XM_016729749.1"/>
</dbReference>
<evidence type="ECO:0000313" key="1">
    <source>
        <dbReference type="EMBL" id="KJR86505.1"/>
    </source>
</evidence>
<dbReference type="KEGG" id="ssck:SPSK_02888"/>
<comment type="caution">
    <text evidence="1">The sequence shown here is derived from an EMBL/GenBank/DDBJ whole genome shotgun (WGS) entry which is preliminary data.</text>
</comment>
<dbReference type="GeneID" id="27665026"/>
<proteinExistence type="predicted"/>
<gene>
    <name evidence="1" type="ORF">SPSK_02888</name>
</gene>
<dbReference type="Proteomes" id="UP000033710">
    <property type="component" value="Unassembled WGS sequence"/>
</dbReference>
<name>A0A0F2MCG2_SPOSC</name>
<evidence type="ECO:0000313" key="2">
    <source>
        <dbReference type="Proteomes" id="UP000033710"/>
    </source>
</evidence>